<proteinExistence type="inferred from homology"/>
<evidence type="ECO:0000259" key="4">
    <source>
        <dbReference type="Pfam" id="PF01420"/>
    </source>
</evidence>
<dbReference type="Pfam" id="PF01420">
    <property type="entry name" value="Methylase_S"/>
    <property type="match status" value="2"/>
</dbReference>
<keyword evidence="3" id="KW-0238">DNA-binding</keyword>
<feature type="domain" description="Type I restriction modification DNA specificity" evidence="4">
    <location>
        <begin position="17"/>
        <end position="192"/>
    </location>
</feature>
<dbReference type="Gene3D" id="1.10.287.1120">
    <property type="entry name" value="Bipartite methylase S protein"/>
    <property type="match status" value="1"/>
</dbReference>
<dbReference type="InterPro" id="IPR052021">
    <property type="entry name" value="Type-I_RS_S_subunit"/>
</dbReference>
<keyword evidence="5" id="KW-0540">Nuclease</keyword>
<dbReference type="InterPro" id="IPR044946">
    <property type="entry name" value="Restrct_endonuc_typeI_TRD_sf"/>
</dbReference>
<keyword evidence="5" id="KW-0378">Hydrolase</keyword>
<dbReference type="Gene3D" id="3.90.220.20">
    <property type="entry name" value="DNA methylase specificity domains"/>
    <property type="match status" value="2"/>
</dbReference>
<accession>A0ABT2PZD8</accession>
<evidence type="ECO:0000256" key="3">
    <source>
        <dbReference type="ARBA" id="ARBA00023125"/>
    </source>
</evidence>
<name>A0ABT2PZD8_9MOLU</name>
<reference evidence="6" key="1">
    <citation type="submission" date="2023-07" db="EMBL/GenBank/DDBJ databases">
        <title>Novel Mycoplasma species identified in domestic and wild animals.</title>
        <authorList>
            <person name="Volokhov D.V."/>
            <person name="Furtak V.A."/>
            <person name="Zagorodnyaya T.A."/>
        </authorList>
    </citation>
    <scope>NUCLEOTIDE SEQUENCE [LARGE SCALE GENOMIC DNA]</scope>
    <source>
        <strain evidence="6">92-19</strain>
    </source>
</reference>
<evidence type="ECO:0000313" key="5">
    <source>
        <dbReference type="EMBL" id="MCU0105107.1"/>
    </source>
</evidence>
<organism evidence="5 6">
    <name type="scientific">Paracholeplasma vituli</name>
    <dbReference type="NCBI Taxonomy" id="69473"/>
    <lineage>
        <taxon>Bacteria</taxon>
        <taxon>Bacillati</taxon>
        <taxon>Mycoplasmatota</taxon>
        <taxon>Mollicutes</taxon>
        <taxon>Acholeplasmatales</taxon>
        <taxon>Acholeplasmataceae</taxon>
        <taxon>Paracholeplasma</taxon>
    </lineage>
</organism>
<comment type="caution">
    <text evidence="5">The sequence shown here is derived from an EMBL/GenBank/DDBJ whole genome shotgun (WGS) entry which is preliminary data.</text>
</comment>
<dbReference type="GO" id="GO:0016787">
    <property type="term" value="F:hydrolase activity"/>
    <property type="evidence" value="ECO:0007669"/>
    <property type="project" value="UniProtKB-KW"/>
</dbReference>
<dbReference type="InterPro" id="IPR000055">
    <property type="entry name" value="Restrct_endonuc_typeI_TRD"/>
</dbReference>
<keyword evidence="5" id="KW-0255">Endonuclease</keyword>
<dbReference type="PANTHER" id="PTHR30408:SF12">
    <property type="entry name" value="TYPE I RESTRICTION ENZYME MJAVIII SPECIFICITY SUBUNIT"/>
    <property type="match status" value="1"/>
</dbReference>
<dbReference type="EMBL" id="JAOEGN010000009">
    <property type="protein sequence ID" value="MCU0105107.1"/>
    <property type="molecule type" value="Genomic_DNA"/>
</dbReference>
<feature type="domain" description="Type I restriction modification DNA specificity" evidence="4">
    <location>
        <begin position="222"/>
        <end position="377"/>
    </location>
</feature>
<keyword evidence="6" id="KW-1185">Reference proteome</keyword>
<keyword evidence="2" id="KW-0680">Restriction system</keyword>
<dbReference type="PANTHER" id="PTHR30408">
    <property type="entry name" value="TYPE-1 RESTRICTION ENZYME ECOKI SPECIFICITY PROTEIN"/>
    <property type="match status" value="1"/>
</dbReference>
<comment type="similarity">
    <text evidence="1">Belongs to the type-I restriction system S methylase family.</text>
</comment>
<evidence type="ECO:0000313" key="6">
    <source>
        <dbReference type="Proteomes" id="UP001209076"/>
    </source>
</evidence>
<dbReference type="RefSeq" id="WP_262096373.1">
    <property type="nucleotide sequence ID" value="NZ_JAOEGN010000009.1"/>
</dbReference>
<dbReference type="EC" id="3.1.21.-" evidence="5"/>
<gene>
    <name evidence="5" type="ORF">N7603_05495</name>
</gene>
<evidence type="ECO:0000256" key="2">
    <source>
        <dbReference type="ARBA" id="ARBA00022747"/>
    </source>
</evidence>
<evidence type="ECO:0000256" key="1">
    <source>
        <dbReference type="ARBA" id="ARBA00010923"/>
    </source>
</evidence>
<sequence length="392" mass="45094">MENTNNRPLLRFKGFTDTWEQCEFGDLVDFYTGLTYSPLDITDEHGTLVLRSSNVQEGQITFNDNVYVQPSVVNSDNVRLGDIIVVVRNGSKNLIGKNALVKQQMPNTVIGAFMTGVRASQSKYIKSLLDTRQFQSEIDKNLGATINQITTGNFKKMMFNTTINSDEQQRIGSFFDSIDQLITLHQRKYDKLVNTKKALLDKMFPKNGELVPKIRFKGFTDAWEQRKVMSVCSISTGKSNTQDRSDEGNYPFYVRSPIIERSNRYLYDEEAVLTVGDGVGTGKVHHYVSGKYDLHQRVYRMFDFAEGVSAKYFYYYFSNHFYQRVMSMTAKSSVDSVRLEMITDMKIEMPSFNEQVLITNVLDNLNTLITLHQCKYEMLQNIKKALLQKMFV</sequence>
<dbReference type="CDD" id="cd17265">
    <property type="entry name" value="RMtype1_S_Eco4255III-TRD2-CR2_like"/>
    <property type="match status" value="1"/>
</dbReference>
<protein>
    <submittedName>
        <fullName evidence="5">Restriction endonuclease subunit S</fullName>
        <ecNumber evidence="5">3.1.21.-</ecNumber>
    </submittedName>
</protein>
<dbReference type="GO" id="GO:0004519">
    <property type="term" value="F:endonuclease activity"/>
    <property type="evidence" value="ECO:0007669"/>
    <property type="project" value="UniProtKB-KW"/>
</dbReference>
<dbReference type="SUPFAM" id="SSF116734">
    <property type="entry name" value="DNA methylase specificity domain"/>
    <property type="match status" value="2"/>
</dbReference>
<dbReference type="Proteomes" id="UP001209076">
    <property type="component" value="Unassembled WGS sequence"/>
</dbReference>